<dbReference type="EMBL" id="JAKREW010000021">
    <property type="protein sequence ID" value="MCG7507221.1"/>
    <property type="molecule type" value="Genomic_DNA"/>
</dbReference>
<accession>A0ABS9QIH9</accession>
<gene>
    <name evidence="2" type="ORF">L4923_19505</name>
</gene>
<keyword evidence="3" id="KW-1185">Reference proteome</keyword>
<dbReference type="Proteomes" id="UP001201701">
    <property type="component" value="Unassembled WGS sequence"/>
</dbReference>
<organism evidence="2 3">
    <name type="scientific">Mesorhizobium retamae</name>
    <dbReference type="NCBI Taxonomy" id="2912854"/>
    <lineage>
        <taxon>Bacteria</taxon>
        <taxon>Pseudomonadati</taxon>
        <taxon>Pseudomonadota</taxon>
        <taxon>Alphaproteobacteria</taxon>
        <taxon>Hyphomicrobiales</taxon>
        <taxon>Phyllobacteriaceae</taxon>
        <taxon>Mesorhizobium</taxon>
    </lineage>
</organism>
<protein>
    <submittedName>
        <fullName evidence="2">Uncharacterized protein</fullName>
    </submittedName>
</protein>
<evidence type="ECO:0000313" key="3">
    <source>
        <dbReference type="Proteomes" id="UP001201701"/>
    </source>
</evidence>
<comment type="caution">
    <text evidence="2">The sequence shown here is derived from an EMBL/GenBank/DDBJ whole genome shotgun (WGS) entry which is preliminary data.</text>
</comment>
<proteinExistence type="predicted"/>
<dbReference type="RefSeq" id="WP_239368155.1">
    <property type="nucleotide sequence ID" value="NZ_JAKREW010000021.1"/>
</dbReference>
<keyword evidence="1" id="KW-0472">Membrane</keyword>
<keyword evidence="1" id="KW-1133">Transmembrane helix</keyword>
<name>A0ABS9QIH9_9HYPH</name>
<evidence type="ECO:0000313" key="2">
    <source>
        <dbReference type="EMBL" id="MCG7507221.1"/>
    </source>
</evidence>
<sequence>MRTTAIQIVAALIFIAVMFGIHRAAAWSTTLMSPDFLSGTLFGAILMAVFGLVAYRLEKSAAFGRGQKQRPSDTIDL</sequence>
<evidence type="ECO:0000256" key="1">
    <source>
        <dbReference type="SAM" id="Phobius"/>
    </source>
</evidence>
<keyword evidence="1" id="KW-0812">Transmembrane</keyword>
<feature type="transmembrane region" description="Helical" evidence="1">
    <location>
        <begin position="36"/>
        <end position="55"/>
    </location>
</feature>
<reference evidence="2 3" key="1">
    <citation type="submission" date="2022-02" db="EMBL/GenBank/DDBJ databases">
        <title>Draft genome sequence of Mezorhizobium retamae strain IRAMC:0171 isolated from Retama raetam nodules.</title>
        <authorList>
            <person name="Bengaied R."/>
            <person name="Sbissi I."/>
            <person name="Huber K."/>
            <person name="Ghodbane F."/>
            <person name="Nouioui I."/>
            <person name="Tarhouni M."/>
            <person name="Gtari M."/>
        </authorList>
    </citation>
    <scope>NUCLEOTIDE SEQUENCE [LARGE SCALE GENOMIC DNA]</scope>
    <source>
        <strain evidence="2 3">IRAMC:0171</strain>
    </source>
</reference>